<dbReference type="SUPFAM" id="SSF53187">
    <property type="entry name" value="Zn-dependent exopeptidases"/>
    <property type="match status" value="1"/>
</dbReference>
<evidence type="ECO:0000259" key="9">
    <source>
        <dbReference type="PROSITE" id="PS52035"/>
    </source>
</evidence>
<organism evidence="10 11">
    <name type="scientific">Mobilicoccus caccae</name>
    <dbReference type="NCBI Taxonomy" id="1859295"/>
    <lineage>
        <taxon>Bacteria</taxon>
        <taxon>Bacillati</taxon>
        <taxon>Actinomycetota</taxon>
        <taxon>Actinomycetes</taxon>
        <taxon>Micrococcales</taxon>
        <taxon>Dermatophilaceae</taxon>
        <taxon>Mobilicoccus</taxon>
    </lineage>
</organism>
<evidence type="ECO:0000256" key="5">
    <source>
        <dbReference type="ARBA" id="ARBA00022833"/>
    </source>
</evidence>
<dbReference type="Gene3D" id="3.40.50.880">
    <property type="match status" value="1"/>
</dbReference>
<comment type="caution">
    <text evidence="10">The sequence shown here is derived from an EMBL/GenBank/DDBJ whole genome shotgun (WGS) entry which is preliminary data.</text>
</comment>
<comment type="caution">
    <text evidence="7">Lacks conserved residue(s) required for the propagation of feature annotation.</text>
</comment>
<dbReference type="PANTHER" id="PTHR11705:SF143">
    <property type="entry name" value="SLL0236 PROTEIN"/>
    <property type="match status" value="1"/>
</dbReference>
<evidence type="ECO:0000256" key="6">
    <source>
        <dbReference type="ARBA" id="ARBA00023049"/>
    </source>
</evidence>
<dbReference type="Proteomes" id="UP001157126">
    <property type="component" value="Unassembled WGS sequence"/>
</dbReference>
<dbReference type="Gene3D" id="3.40.630.10">
    <property type="entry name" value="Zn peptidases"/>
    <property type="match status" value="1"/>
</dbReference>
<evidence type="ECO:0000256" key="1">
    <source>
        <dbReference type="ARBA" id="ARBA00001947"/>
    </source>
</evidence>
<evidence type="ECO:0000313" key="11">
    <source>
        <dbReference type="Proteomes" id="UP001157126"/>
    </source>
</evidence>
<feature type="domain" description="Peptidase M14" evidence="9">
    <location>
        <begin position="68"/>
        <end position="328"/>
    </location>
</feature>
<keyword evidence="6" id="KW-0482">Metalloprotease</keyword>
<dbReference type="EMBL" id="BSUO01000001">
    <property type="protein sequence ID" value="GMA39430.1"/>
    <property type="molecule type" value="Genomic_DNA"/>
</dbReference>
<dbReference type="PROSITE" id="PS52035">
    <property type="entry name" value="PEPTIDASE_M14"/>
    <property type="match status" value="1"/>
</dbReference>
<dbReference type="Pfam" id="PF00246">
    <property type="entry name" value="Peptidase_M14"/>
    <property type="match status" value="1"/>
</dbReference>
<evidence type="ECO:0000256" key="7">
    <source>
        <dbReference type="PROSITE-ProRule" id="PRU01379"/>
    </source>
</evidence>
<reference evidence="11" key="1">
    <citation type="journal article" date="2019" name="Int. J. Syst. Evol. Microbiol.">
        <title>The Global Catalogue of Microorganisms (GCM) 10K type strain sequencing project: providing services to taxonomists for standard genome sequencing and annotation.</title>
        <authorList>
            <consortium name="The Broad Institute Genomics Platform"/>
            <consortium name="The Broad Institute Genome Sequencing Center for Infectious Disease"/>
            <person name="Wu L."/>
            <person name="Ma J."/>
        </authorList>
    </citation>
    <scope>NUCLEOTIDE SEQUENCE [LARGE SCALE GENOMIC DNA]</scope>
    <source>
        <strain evidence="11">NBRC 113072</strain>
    </source>
</reference>
<dbReference type="SMART" id="SM00631">
    <property type="entry name" value="Zn_pept"/>
    <property type="match status" value="1"/>
</dbReference>
<evidence type="ECO:0000256" key="2">
    <source>
        <dbReference type="ARBA" id="ARBA00005988"/>
    </source>
</evidence>
<keyword evidence="4" id="KW-0378">Hydrolase</keyword>
<keyword evidence="5" id="KW-0862">Zinc</keyword>
<dbReference type="PANTHER" id="PTHR11705">
    <property type="entry name" value="PROTEASE FAMILY M14 CARBOXYPEPTIDASE A,B"/>
    <property type="match status" value="1"/>
</dbReference>
<keyword evidence="3" id="KW-0645">Protease</keyword>
<dbReference type="RefSeq" id="WP_284303344.1">
    <property type="nucleotide sequence ID" value="NZ_BSUO01000001.1"/>
</dbReference>
<dbReference type="SUPFAM" id="SSF52317">
    <property type="entry name" value="Class I glutamine amidotransferase-like"/>
    <property type="match status" value="1"/>
</dbReference>
<sequence>MTARPLTVTAALGSLAVAGSLLVGPPAAALGSPAVAPAANTAACTDTPVFAGRVPSPSSSIGFDLGTRKASVDQLYRYMQQVDRASAEVSVSTFGKTAEGTPLRYALIGKPNVLRAAQSGSLPADIAALRDPATPAAKAKAIAERSPSIIWLAGSVHGNEPASLDAQMRVLYELADRTDCGARDILDNALVVLVPTQNPDGHDADTRPNAAGFDMNRDWFARTQPETRAKLELMQKFPPQVFVDQHGMGGTGYYFPPVADPIHHELPKQALGWMNDIAGKASAEAFTKKGWAFETWQAGFDLLYPGYGDTFPTMRDGAAGMTHEVGQAAPFPDQVEKHYTAAMAALQSTARARTRINSEFHQQFVEAKAQGAACTLQPNHVDNPGSTLQRQVPEGKVCGYFIRTDDPGRKREVATLVSRLQQDRVKIERLLAPVHVPDYTAYGKTPKATTIPAGSYWVPMAQAQKHWIQTMLGQDSYVPFPYFYDVTAWSLPLLQDVEGGSTGTVPTMRTAPLAPVSVPKASNPAGLPRVGVLTQAATPYAPHQSTAWMQWRLKNDWRIPSTTFQASQIDKATLARLDVLLVPNVNGKTLNETLGKDRNSAISQWVREGGRLVTWKGGTQYAALAGLSSAVLKDATNEVPGALVRVKAHRAGPLTARVGSAAWSMYEADPIMTAGAGEIVLSYPKADSADWSVSGYAKGIEEIAGSAALIDEQVGQGRVTAFSFEPNFRAFTDGTAGIVRNAIIDSRGTLVRSVDEPGGRGASTTQKRRAAAAASTLDTATAEVKIDDRAAVAQRRN</sequence>
<evidence type="ECO:0000256" key="3">
    <source>
        <dbReference type="ARBA" id="ARBA00022670"/>
    </source>
</evidence>
<comment type="cofactor">
    <cofactor evidence="1">
        <name>Zn(2+)</name>
        <dbReference type="ChEBI" id="CHEBI:29105"/>
    </cofactor>
</comment>
<comment type="similarity">
    <text evidence="2 7">Belongs to the peptidase M14 family.</text>
</comment>
<feature type="chain" id="PRO_5045598245" description="Peptidase M14 domain-containing protein" evidence="8">
    <location>
        <begin position="30"/>
        <end position="797"/>
    </location>
</feature>
<evidence type="ECO:0000256" key="8">
    <source>
        <dbReference type="SAM" id="SignalP"/>
    </source>
</evidence>
<accession>A0ABQ6INE1</accession>
<gene>
    <name evidence="10" type="ORF">GCM10025883_14750</name>
</gene>
<protein>
    <recommendedName>
        <fullName evidence="9">Peptidase M14 domain-containing protein</fullName>
    </recommendedName>
</protein>
<keyword evidence="11" id="KW-1185">Reference proteome</keyword>
<feature type="signal peptide" evidence="8">
    <location>
        <begin position="1"/>
        <end position="29"/>
    </location>
</feature>
<keyword evidence="8" id="KW-0732">Signal</keyword>
<dbReference type="InterPro" id="IPR000834">
    <property type="entry name" value="Peptidase_M14"/>
</dbReference>
<name>A0ABQ6INE1_9MICO</name>
<evidence type="ECO:0000256" key="4">
    <source>
        <dbReference type="ARBA" id="ARBA00022801"/>
    </source>
</evidence>
<dbReference type="InterPro" id="IPR029062">
    <property type="entry name" value="Class_I_gatase-like"/>
</dbReference>
<proteinExistence type="inferred from homology"/>
<evidence type="ECO:0000313" key="10">
    <source>
        <dbReference type="EMBL" id="GMA39430.1"/>
    </source>
</evidence>